<evidence type="ECO:0000313" key="2">
    <source>
        <dbReference type="Proteomes" id="UP000005426"/>
    </source>
</evidence>
<keyword evidence="2" id="KW-1185">Reference proteome</keyword>
<organism evidence="1 2">
    <name type="scientific">Hypocrea atroviridis (strain ATCC 20476 / IMI 206040)</name>
    <name type="common">Trichoderma atroviride</name>
    <dbReference type="NCBI Taxonomy" id="452589"/>
    <lineage>
        <taxon>Eukaryota</taxon>
        <taxon>Fungi</taxon>
        <taxon>Dikarya</taxon>
        <taxon>Ascomycota</taxon>
        <taxon>Pezizomycotina</taxon>
        <taxon>Sordariomycetes</taxon>
        <taxon>Hypocreomycetidae</taxon>
        <taxon>Hypocreales</taxon>
        <taxon>Hypocreaceae</taxon>
        <taxon>Trichoderma</taxon>
    </lineage>
</organism>
<gene>
    <name evidence="1" type="ORF">TRIATDRAFT_298857</name>
</gene>
<reference evidence="1 2" key="1">
    <citation type="journal article" date="2011" name="Genome Biol.">
        <title>Comparative genome sequence analysis underscores mycoparasitism as the ancestral life style of Trichoderma.</title>
        <authorList>
            <person name="Kubicek C.P."/>
            <person name="Herrera-Estrella A."/>
            <person name="Seidl-Seiboth V."/>
            <person name="Martinez D.A."/>
            <person name="Druzhinina I.S."/>
            <person name="Thon M."/>
            <person name="Zeilinger S."/>
            <person name="Casas-Flores S."/>
            <person name="Horwitz B.A."/>
            <person name="Mukherjee P.K."/>
            <person name="Mukherjee M."/>
            <person name="Kredics L."/>
            <person name="Alcaraz L.D."/>
            <person name="Aerts A."/>
            <person name="Antal Z."/>
            <person name="Atanasova L."/>
            <person name="Cervantes-Badillo M.G."/>
            <person name="Challacombe J."/>
            <person name="Chertkov O."/>
            <person name="McCluskey K."/>
            <person name="Coulpier F."/>
            <person name="Deshpande N."/>
            <person name="von Doehren H."/>
            <person name="Ebbole D.J."/>
            <person name="Esquivel-Naranjo E.U."/>
            <person name="Fekete E."/>
            <person name="Flipphi M."/>
            <person name="Glaser F."/>
            <person name="Gomez-Rodriguez E.Y."/>
            <person name="Gruber S."/>
            <person name="Han C."/>
            <person name="Henrissat B."/>
            <person name="Hermosa R."/>
            <person name="Hernandez-Onate M."/>
            <person name="Karaffa L."/>
            <person name="Kosti I."/>
            <person name="Le Crom S."/>
            <person name="Lindquist E."/>
            <person name="Lucas S."/>
            <person name="Luebeck M."/>
            <person name="Luebeck P.S."/>
            <person name="Margeot A."/>
            <person name="Metz B."/>
            <person name="Misra M."/>
            <person name="Nevalainen H."/>
            <person name="Omann M."/>
            <person name="Packer N."/>
            <person name="Perrone G."/>
            <person name="Uresti-Rivera E.E."/>
            <person name="Salamov A."/>
            <person name="Schmoll M."/>
            <person name="Seiboth B."/>
            <person name="Shapiro H."/>
            <person name="Sukno S."/>
            <person name="Tamayo-Ramos J.A."/>
            <person name="Tisch D."/>
            <person name="Wiest A."/>
            <person name="Wilkinson H.H."/>
            <person name="Zhang M."/>
            <person name="Coutinho P.M."/>
            <person name="Kenerley C.M."/>
            <person name="Monte E."/>
            <person name="Baker S.E."/>
            <person name="Grigoriev I.V."/>
        </authorList>
    </citation>
    <scope>NUCLEOTIDE SEQUENCE [LARGE SCALE GENOMIC DNA]</scope>
    <source>
        <strain evidence="2">ATCC 20476 / IMI 206040</strain>
    </source>
</reference>
<evidence type="ECO:0000313" key="1">
    <source>
        <dbReference type="EMBL" id="EHK47054.1"/>
    </source>
</evidence>
<dbReference type="AlphaFoldDB" id="G9NR86"/>
<accession>G9NR86</accession>
<name>G9NR86_HYPAI</name>
<dbReference type="HOGENOM" id="CLU_2469390_0_0_1"/>
<sequence>MVPVRRRHPSRLRFDKGEEIRWELKQHPHLYPHQPVLPYDSPKWLSTDDIHRLRRSYRRYRPRQLCQRRQSLVLGGSGSLDFQGAAAA</sequence>
<protein>
    <submittedName>
        <fullName evidence="1">Uncharacterized protein</fullName>
    </submittedName>
</protein>
<proteinExistence type="predicted"/>
<comment type="caution">
    <text evidence="1">The sequence shown here is derived from an EMBL/GenBank/DDBJ whole genome shotgun (WGS) entry which is preliminary data.</text>
</comment>
<dbReference type="EMBL" id="ABDG02000021">
    <property type="protein sequence ID" value="EHK47054.1"/>
    <property type="molecule type" value="Genomic_DNA"/>
</dbReference>
<dbReference type="Proteomes" id="UP000005426">
    <property type="component" value="Unassembled WGS sequence"/>
</dbReference>